<protein>
    <submittedName>
        <fullName evidence="1">Uncharacterized protein</fullName>
    </submittedName>
</protein>
<keyword evidence="2" id="KW-1185">Reference proteome</keyword>
<proteinExistence type="predicted"/>
<evidence type="ECO:0000313" key="1">
    <source>
        <dbReference type="EMBL" id="KAI3733901.1"/>
    </source>
</evidence>
<dbReference type="Proteomes" id="UP001055879">
    <property type="component" value="Linkage Group LG04"/>
</dbReference>
<reference evidence="2" key="1">
    <citation type="journal article" date="2022" name="Mol. Ecol. Resour.">
        <title>The genomes of chicory, endive, great burdock and yacon provide insights into Asteraceae palaeo-polyploidization history and plant inulin production.</title>
        <authorList>
            <person name="Fan W."/>
            <person name="Wang S."/>
            <person name="Wang H."/>
            <person name="Wang A."/>
            <person name="Jiang F."/>
            <person name="Liu H."/>
            <person name="Zhao H."/>
            <person name="Xu D."/>
            <person name="Zhang Y."/>
        </authorList>
    </citation>
    <scope>NUCLEOTIDE SEQUENCE [LARGE SCALE GENOMIC DNA]</scope>
    <source>
        <strain evidence="2">cv. Niubang</strain>
    </source>
</reference>
<gene>
    <name evidence="1" type="ORF">L6452_13359</name>
</gene>
<reference evidence="1 2" key="2">
    <citation type="journal article" date="2022" name="Mol. Ecol. Resour.">
        <title>The genomes of chicory, endive, great burdock and yacon provide insights into Asteraceae paleo-polyploidization history and plant inulin production.</title>
        <authorList>
            <person name="Fan W."/>
            <person name="Wang S."/>
            <person name="Wang H."/>
            <person name="Wang A."/>
            <person name="Jiang F."/>
            <person name="Liu H."/>
            <person name="Zhao H."/>
            <person name="Xu D."/>
            <person name="Zhang Y."/>
        </authorList>
    </citation>
    <scope>NUCLEOTIDE SEQUENCE [LARGE SCALE GENOMIC DNA]</scope>
    <source>
        <strain evidence="2">cv. Niubang</strain>
    </source>
</reference>
<comment type="caution">
    <text evidence="1">The sequence shown here is derived from an EMBL/GenBank/DDBJ whole genome shotgun (WGS) entry which is preliminary data.</text>
</comment>
<accession>A0ACB9CI32</accession>
<name>A0ACB9CI32_ARCLA</name>
<organism evidence="1 2">
    <name type="scientific">Arctium lappa</name>
    <name type="common">Greater burdock</name>
    <name type="synonym">Lappa major</name>
    <dbReference type="NCBI Taxonomy" id="4217"/>
    <lineage>
        <taxon>Eukaryota</taxon>
        <taxon>Viridiplantae</taxon>
        <taxon>Streptophyta</taxon>
        <taxon>Embryophyta</taxon>
        <taxon>Tracheophyta</taxon>
        <taxon>Spermatophyta</taxon>
        <taxon>Magnoliopsida</taxon>
        <taxon>eudicotyledons</taxon>
        <taxon>Gunneridae</taxon>
        <taxon>Pentapetalae</taxon>
        <taxon>asterids</taxon>
        <taxon>campanulids</taxon>
        <taxon>Asterales</taxon>
        <taxon>Asteraceae</taxon>
        <taxon>Carduoideae</taxon>
        <taxon>Cardueae</taxon>
        <taxon>Arctiinae</taxon>
        <taxon>Arctium</taxon>
    </lineage>
</organism>
<dbReference type="EMBL" id="CM042050">
    <property type="protein sequence ID" value="KAI3733901.1"/>
    <property type="molecule type" value="Genomic_DNA"/>
</dbReference>
<sequence>MDRFLSCAEGVGIGPCHIPWTWLNGFHLRGVFALGPCSSSDLGLGLSVSLDWDDSGLLNQPTSMFRAFLSSKPLLSLQNPLVVSAFSYSF</sequence>
<evidence type="ECO:0000313" key="2">
    <source>
        <dbReference type="Proteomes" id="UP001055879"/>
    </source>
</evidence>